<dbReference type="Gene3D" id="1.10.10.10">
    <property type="entry name" value="Winged helix-like DNA-binding domain superfamily/Winged helix DNA-binding domain"/>
    <property type="match status" value="1"/>
</dbReference>
<dbReference type="AlphaFoldDB" id="I9LJ20"/>
<keyword evidence="6" id="KW-1185">Reference proteome</keyword>
<evidence type="ECO:0000313" key="5">
    <source>
        <dbReference type="EMBL" id="EIW20411.1"/>
    </source>
</evidence>
<dbReference type="InterPro" id="IPR019888">
    <property type="entry name" value="Tscrpt_reg_AsnC-like"/>
</dbReference>
<keyword evidence="2" id="KW-0238">DNA-binding</keyword>
<gene>
    <name evidence="5" type="ORF">FB4_2375</name>
</gene>
<evidence type="ECO:0000313" key="6">
    <source>
        <dbReference type="Proteomes" id="UP000004324"/>
    </source>
</evidence>
<keyword evidence="1" id="KW-0805">Transcription regulation</keyword>
<dbReference type="RefSeq" id="WP_007931241.1">
    <property type="nucleotide sequence ID" value="NZ_AKVJ01000007.1"/>
</dbReference>
<keyword evidence="3" id="KW-0804">Transcription</keyword>
<dbReference type="InterPro" id="IPR019887">
    <property type="entry name" value="Tscrpt_reg_AsnC/Lrp_C"/>
</dbReference>
<proteinExistence type="predicted"/>
<dbReference type="Pfam" id="PF01037">
    <property type="entry name" value="AsnC_trans_reg"/>
    <property type="match status" value="1"/>
</dbReference>
<evidence type="ECO:0000256" key="3">
    <source>
        <dbReference type="ARBA" id="ARBA00023163"/>
    </source>
</evidence>
<dbReference type="GO" id="GO:0005829">
    <property type="term" value="C:cytosol"/>
    <property type="evidence" value="ECO:0007669"/>
    <property type="project" value="TreeGrafter"/>
</dbReference>
<dbReference type="PANTHER" id="PTHR30154:SF55">
    <property type="entry name" value="HTH-TYPE TRANSCRIPTIONAL REGULATOR LRPB"/>
    <property type="match status" value="1"/>
</dbReference>
<protein>
    <submittedName>
        <fullName evidence="5">Transcription regulator, AsnC-type</fullName>
    </submittedName>
</protein>
<dbReference type="EMBL" id="AKVJ01000007">
    <property type="protein sequence ID" value="EIW20411.1"/>
    <property type="molecule type" value="Genomic_DNA"/>
</dbReference>
<name>I9LJ20_9FIRM</name>
<dbReference type="Pfam" id="PF13404">
    <property type="entry name" value="HTH_AsnC-type"/>
    <property type="match status" value="1"/>
</dbReference>
<evidence type="ECO:0000259" key="4">
    <source>
        <dbReference type="PROSITE" id="PS50956"/>
    </source>
</evidence>
<feature type="domain" description="HTH asnC-type" evidence="4">
    <location>
        <begin position="2"/>
        <end position="63"/>
    </location>
</feature>
<organism evidence="5 6">
    <name type="scientific">Pelosinus fermentans B4</name>
    <dbReference type="NCBI Taxonomy" id="1149862"/>
    <lineage>
        <taxon>Bacteria</taxon>
        <taxon>Bacillati</taxon>
        <taxon>Bacillota</taxon>
        <taxon>Negativicutes</taxon>
        <taxon>Selenomonadales</taxon>
        <taxon>Sporomusaceae</taxon>
        <taxon>Pelosinus</taxon>
    </lineage>
</organism>
<reference evidence="5 6" key="1">
    <citation type="journal article" date="2012" name="J. Bacteriol.">
        <title>Draft Genome Sequences for Two Metal-Reducing Pelosinus fermentans Strains Isolated from a Cr(VI)-Contaminated Site and for Type Strain R7.</title>
        <authorList>
            <person name="Brown S.D."/>
            <person name="Podar M."/>
            <person name="Klingeman D.M."/>
            <person name="Johnson C.M."/>
            <person name="Yang Z.K."/>
            <person name="Utturkar S.M."/>
            <person name="Land M.L."/>
            <person name="Mosher J.J."/>
            <person name="Hurt R.A.Jr."/>
            <person name="Phelps T.J."/>
            <person name="Palumbo A.V."/>
            <person name="Arkin A.P."/>
            <person name="Hazen T.C."/>
            <person name="Elias D.A."/>
        </authorList>
    </citation>
    <scope>NUCLEOTIDE SEQUENCE [LARGE SCALE GENOMIC DNA]</scope>
    <source>
        <strain evidence="5 6">B4</strain>
    </source>
</reference>
<dbReference type="InterPro" id="IPR036390">
    <property type="entry name" value="WH_DNA-bd_sf"/>
</dbReference>
<dbReference type="PROSITE" id="PS50956">
    <property type="entry name" value="HTH_ASNC_2"/>
    <property type="match status" value="1"/>
</dbReference>
<comment type="caution">
    <text evidence="5">The sequence shown here is derived from an EMBL/GenBank/DDBJ whole genome shotgun (WGS) entry which is preliminary data.</text>
</comment>
<dbReference type="InterPro" id="IPR000485">
    <property type="entry name" value="AsnC-type_HTH_dom"/>
</dbReference>
<dbReference type="SUPFAM" id="SSF46785">
    <property type="entry name" value="Winged helix' DNA-binding domain"/>
    <property type="match status" value="1"/>
</dbReference>
<dbReference type="Gene3D" id="3.30.70.920">
    <property type="match status" value="1"/>
</dbReference>
<evidence type="ECO:0000256" key="2">
    <source>
        <dbReference type="ARBA" id="ARBA00023125"/>
    </source>
</evidence>
<dbReference type="SMART" id="SM00344">
    <property type="entry name" value="HTH_ASNC"/>
    <property type="match status" value="1"/>
</dbReference>
<dbReference type="Proteomes" id="UP000004324">
    <property type="component" value="Unassembled WGS sequence"/>
</dbReference>
<dbReference type="InterPro" id="IPR011008">
    <property type="entry name" value="Dimeric_a/b-barrel"/>
</dbReference>
<evidence type="ECO:0000256" key="1">
    <source>
        <dbReference type="ARBA" id="ARBA00023015"/>
    </source>
</evidence>
<dbReference type="SUPFAM" id="SSF54909">
    <property type="entry name" value="Dimeric alpha+beta barrel"/>
    <property type="match status" value="1"/>
</dbReference>
<dbReference type="PANTHER" id="PTHR30154">
    <property type="entry name" value="LEUCINE-RESPONSIVE REGULATORY PROTEIN"/>
    <property type="match status" value="1"/>
</dbReference>
<dbReference type="OrthoDB" id="66249at2"/>
<accession>I9LJ20</accession>
<sequence length="141" mass="16395">MLDQTDWKILQYLQNNSRMQWQEIGKMVHLTGQAVAARIKRLQDMEIIEDFTITVNQEKLGKPLLAFITVFMKSTNHAAFQQFLSMQEEIKEAYRISGEGCYWLKAALSNQQDLNHLLDAILVYGNYRINLSIQTVKKTNL</sequence>
<dbReference type="InterPro" id="IPR036388">
    <property type="entry name" value="WH-like_DNA-bd_sf"/>
</dbReference>
<dbReference type="PRINTS" id="PR00033">
    <property type="entry name" value="HTHASNC"/>
</dbReference>
<dbReference type="GO" id="GO:0043565">
    <property type="term" value="F:sequence-specific DNA binding"/>
    <property type="evidence" value="ECO:0007669"/>
    <property type="project" value="InterPro"/>
</dbReference>
<dbReference type="PATRIC" id="fig|1149862.3.peg.657"/>
<dbReference type="GO" id="GO:0043200">
    <property type="term" value="P:response to amino acid"/>
    <property type="evidence" value="ECO:0007669"/>
    <property type="project" value="TreeGrafter"/>
</dbReference>